<dbReference type="EC" id="3.1.1.29" evidence="1 7"/>
<dbReference type="FunFam" id="3.40.50.1470:FF:000001">
    <property type="entry name" value="Peptidyl-tRNA hydrolase"/>
    <property type="match status" value="1"/>
</dbReference>
<dbReference type="Gene3D" id="3.40.50.1470">
    <property type="entry name" value="Peptidyl-tRNA hydrolase"/>
    <property type="match status" value="1"/>
</dbReference>
<accession>A0A8B2NN40</accession>
<comment type="function">
    <text evidence="7">Hydrolyzes ribosome-free peptidyl-tRNAs (with 1 or more amino acids incorporated), which drop off the ribosome during protein synthesis, or as a result of ribosome stalling.</text>
</comment>
<evidence type="ECO:0000256" key="1">
    <source>
        <dbReference type="ARBA" id="ARBA00013260"/>
    </source>
</evidence>
<protein>
    <recommendedName>
        <fullName evidence="6 7">Peptidyl-tRNA hydrolase</fullName>
        <shortName evidence="7">Pth</shortName>
        <ecNumber evidence="1 7">3.1.1.29</ecNumber>
    </recommendedName>
</protein>
<keyword evidence="7" id="KW-0963">Cytoplasm</keyword>
<organism evidence="11 12">
    <name type="scientific">Acuticoccus sediminis</name>
    <dbReference type="NCBI Taxonomy" id="2184697"/>
    <lineage>
        <taxon>Bacteria</taxon>
        <taxon>Pseudomonadati</taxon>
        <taxon>Pseudomonadota</taxon>
        <taxon>Alphaproteobacteria</taxon>
        <taxon>Hyphomicrobiales</taxon>
        <taxon>Amorphaceae</taxon>
        <taxon>Acuticoccus</taxon>
    </lineage>
</organism>
<feature type="site" description="Discriminates between blocked and unblocked aminoacyl-tRNA" evidence="7">
    <location>
        <position position="9"/>
    </location>
</feature>
<evidence type="ECO:0000313" key="12">
    <source>
        <dbReference type="Proteomes" id="UP000249590"/>
    </source>
</evidence>
<feature type="binding site" evidence="7">
    <location>
        <position position="14"/>
    </location>
    <ligand>
        <name>tRNA</name>
        <dbReference type="ChEBI" id="CHEBI:17843"/>
    </ligand>
</feature>
<comment type="function">
    <text evidence="7">Catalyzes the release of premature peptidyl moieties from peptidyl-tRNA molecules trapped in stalled 50S ribosomal subunits, and thus maintains levels of free tRNAs and 50S ribosomes.</text>
</comment>
<feature type="binding site" evidence="7">
    <location>
        <position position="66"/>
    </location>
    <ligand>
        <name>tRNA</name>
        <dbReference type="ChEBI" id="CHEBI:17843"/>
    </ligand>
</feature>
<dbReference type="SUPFAM" id="SSF53178">
    <property type="entry name" value="Peptidyl-tRNA hydrolase-like"/>
    <property type="match status" value="1"/>
</dbReference>
<keyword evidence="2 7" id="KW-0820">tRNA-binding</keyword>
<reference evidence="11 12" key="1">
    <citation type="submission" date="2018-05" db="EMBL/GenBank/DDBJ databases">
        <title>Acuticoccus sediminis sp. nov., isolated from deep-sea sediment of Indian Ocean.</title>
        <authorList>
            <person name="Liu X."/>
            <person name="Lai Q."/>
            <person name="Du Y."/>
            <person name="Sun F."/>
            <person name="Zhang X."/>
            <person name="Wang S."/>
            <person name="Shao Z."/>
        </authorList>
    </citation>
    <scope>NUCLEOTIDE SEQUENCE [LARGE SCALE GENOMIC DNA]</scope>
    <source>
        <strain evidence="11 12">PTG4-2</strain>
    </source>
</reference>
<feature type="active site" description="Proton acceptor" evidence="7">
    <location>
        <position position="19"/>
    </location>
</feature>
<evidence type="ECO:0000256" key="3">
    <source>
        <dbReference type="ARBA" id="ARBA00022801"/>
    </source>
</evidence>
<dbReference type="GO" id="GO:0000049">
    <property type="term" value="F:tRNA binding"/>
    <property type="evidence" value="ECO:0007669"/>
    <property type="project" value="UniProtKB-UniRule"/>
</dbReference>
<proteinExistence type="inferred from homology"/>
<keyword evidence="4 7" id="KW-0694">RNA-binding</keyword>
<comment type="catalytic activity">
    <reaction evidence="7 8">
        <text>an N-acyl-L-alpha-aminoacyl-tRNA + H2O = an N-acyl-L-amino acid + a tRNA + H(+)</text>
        <dbReference type="Rhea" id="RHEA:54448"/>
        <dbReference type="Rhea" id="RHEA-COMP:10123"/>
        <dbReference type="Rhea" id="RHEA-COMP:13883"/>
        <dbReference type="ChEBI" id="CHEBI:15377"/>
        <dbReference type="ChEBI" id="CHEBI:15378"/>
        <dbReference type="ChEBI" id="CHEBI:59874"/>
        <dbReference type="ChEBI" id="CHEBI:78442"/>
        <dbReference type="ChEBI" id="CHEBI:138191"/>
        <dbReference type="EC" id="3.1.1.29"/>
    </reaction>
</comment>
<evidence type="ECO:0000256" key="6">
    <source>
        <dbReference type="ARBA" id="ARBA00050038"/>
    </source>
</evidence>
<dbReference type="GO" id="GO:0072344">
    <property type="term" value="P:rescue of stalled ribosome"/>
    <property type="evidence" value="ECO:0007669"/>
    <property type="project" value="UniProtKB-UniRule"/>
</dbReference>
<evidence type="ECO:0000256" key="4">
    <source>
        <dbReference type="ARBA" id="ARBA00022884"/>
    </source>
</evidence>
<evidence type="ECO:0000256" key="9">
    <source>
        <dbReference type="RuleBase" id="RU004320"/>
    </source>
</evidence>
<keyword evidence="3 7" id="KW-0378">Hydrolase</keyword>
<dbReference type="GO" id="GO:0005737">
    <property type="term" value="C:cytoplasm"/>
    <property type="evidence" value="ECO:0007669"/>
    <property type="project" value="UniProtKB-SubCell"/>
</dbReference>
<evidence type="ECO:0000256" key="5">
    <source>
        <dbReference type="ARBA" id="ARBA00038063"/>
    </source>
</evidence>
<dbReference type="PROSITE" id="PS01196">
    <property type="entry name" value="PEPT_TRNA_HYDROL_2"/>
    <property type="match status" value="1"/>
</dbReference>
<evidence type="ECO:0000256" key="2">
    <source>
        <dbReference type="ARBA" id="ARBA00022555"/>
    </source>
</evidence>
<dbReference type="Pfam" id="PF01195">
    <property type="entry name" value="Pept_tRNA_hydro"/>
    <property type="match status" value="1"/>
</dbReference>
<feature type="site" description="Stabilizes the basic form of H active site to accept a proton" evidence="7">
    <location>
        <position position="91"/>
    </location>
</feature>
<evidence type="ECO:0000256" key="10">
    <source>
        <dbReference type="SAM" id="MobiDB-lite"/>
    </source>
</evidence>
<dbReference type="InterPro" id="IPR018171">
    <property type="entry name" value="Pept_tRNA_hydro_CS"/>
</dbReference>
<feature type="compositionally biased region" description="Low complexity" evidence="10">
    <location>
        <begin position="214"/>
        <end position="227"/>
    </location>
</feature>
<dbReference type="CDD" id="cd00462">
    <property type="entry name" value="PTH"/>
    <property type="match status" value="1"/>
</dbReference>
<name>A0A8B2NN40_9HYPH</name>
<gene>
    <name evidence="7" type="primary">pth</name>
    <name evidence="11" type="ORF">DLJ53_23080</name>
</gene>
<feature type="compositionally biased region" description="Low complexity" evidence="10">
    <location>
        <begin position="190"/>
        <end position="204"/>
    </location>
</feature>
<sequence>MKLIVGLGNPGKEYAMNRHNVGFMAVDRLHDRWNGAPWRTKFQSEVAEATIDGTRVLLMKPTTFMNLSGHAVAEAARFYKVDLSDIIIVHDEIDLPPGKFKMKTGGGTGGHNGLKSLSSLLKDGYRRLRIGVGHPGRKELVPGYVLKDFPKADQDWLEPMLTAFAEEAPLLATGDDAKFASKVHLRLGEGARSTGAARRAARSAARAEAEKAAAGKAETAGEETPAAAPSPKPAPERGTDTTASGPFAALANLLRK</sequence>
<evidence type="ECO:0000313" key="11">
    <source>
        <dbReference type="EMBL" id="RAH99588.1"/>
    </source>
</evidence>
<dbReference type="HAMAP" id="MF_00083">
    <property type="entry name" value="Pept_tRNA_hydro_bact"/>
    <property type="match status" value="1"/>
</dbReference>
<feature type="binding site" evidence="7">
    <location>
        <position position="112"/>
    </location>
    <ligand>
        <name>tRNA</name>
        <dbReference type="ChEBI" id="CHEBI:17843"/>
    </ligand>
</feature>
<evidence type="ECO:0000256" key="7">
    <source>
        <dbReference type="HAMAP-Rule" id="MF_00083"/>
    </source>
</evidence>
<dbReference type="PROSITE" id="PS01195">
    <property type="entry name" value="PEPT_TRNA_HYDROL_1"/>
    <property type="match status" value="1"/>
</dbReference>
<dbReference type="GO" id="GO:0004045">
    <property type="term" value="F:peptidyl-tRNA hydrolase activity"/>
    <property type="evidence" value="ECO:0007669"/>
    <property type="project" value="UniProtKB-UniRule"/>
</dbReference>
<comment type="similarity">
    <text evidence="5 7 9">Belongs to the PTH family.</text>
</comment>
<dbReference type="AlphaFoldDB" id="A0A8B2NN40"/>
<evidence type="ECO:0000256" key="8">
    <source>
        <dbReference type="RuleBase" id="RU000673"/>
    </source>
</evidence>
<dbReference type="Proteomes" id="UP000249590">
    <property type="component" value="Unassembled WGS sequence"/>
</dbReference>
<dbReference type="GO" id="GO:0006515">
    <property type="term" value="P:protein quality control for misfolded or incompletely synthesized proteins"/>
    <property type="evidence" value="ECO:0007669"/>
    <property type="project" value="UniProtKB-UniRule"/>
</dbReference>
<feature type="region of interest" description="Disordered" evidence="10">
    <location>
        <begin position="190"/>
        <end position="256"/>
    </location>
</feature>
<dbReference type="InterPro" id="IPR001328">
    <property type="entry name" value="Pept_tRNA_hydro"/>
</dbReference>
<dbReference type="PANTHER" id="PTHR17224">
    <property type="entry name" value="PEPTIDYL-TRNA HYDROLASE"/>
    <property type="match status" value="1"/>
</dbReference>
<dbReference type="OrthoDB" id="9800507at2"/>
<comment type="caution">
    <text evidence="11">The sequence shown here is derived from an EMBL/GenBank/DDBJ whole genome shotgun (WGS) entry which is preliminary data.</text>
</comment>
<keyword evidence="12" id="KW-1185">Reference proteome</keyword>
<comment type="subcellular location">
    <subcellularLocation>
        <location evidence="7">Cytoplasm</location>
    </subcellularLocation>
</comment>
<dbReference type="PANTHER" id="PTHR17224:SF1">
    <property type="entry name" value="PEPTIDYL-TRNA HYDROLASE"/>
    <property type="match status" value="1"/>
</dbReference>
<dbReference type="InterPro" id="IPR036416">
    <property type="entry name" value="Pept_tRNA_hydro_sf"/>
</dbReference>
<dbReference type="NCBIfam" id="TIGR00447">
    <property type="entry name" value="pth"/>
    <property type="match status" value="1"/>
</dbReference>
<dbReference type="RefSeq" id="WP_111349938.1">
    <property type="nucleotide sequence ID" value="NZ_JAIWKD010000006.1"/>
</dbReference>
<dbReference type="EMBL" id="QHHQ01000005">
    <property type="protein sequence ID" value="RAH99588.1"/>
    <property type="molecule type" value="Genomic_DNA"/>
</dbReference>
<feature type="binding site" evidence="7">
    <location>
        <position position="64"/>
    </location>
    <ligand>
        <name>tRNA</name>
        <dbReference type="ChEBI" id="CHEBI:17843"/>
    </ligand>
</feature>
<comment type="subunit">
    <text evidence="7">Monomer.</text>
</comment>